<dbReference type="EMBL" id="JAECZO010000042">
    <property type="protein sequence ID" value="KAK7194792.1"/>
    <property type="molecule type" value="Genomic_DNA"/>
</dbReference>
<dbReference type="Proteomes" id="UP001430356">
    <property type="component" value="Unassembled WGS sequence"/>
</dbReference>
<dbReference type="Pfam" id="PF07344">
    <property type="entry name" value="Amastin"/>
    <property type="match status" value="1"/>
</dbReference>
<keyword evidence="1" id="KW-0812">Transmembrane</keyword>
<feature type="transmembrane region" description="Helical" evidence="1">
    <location>
        <begin position="112"/>
        <end position="136"/>
    </location>
</feature>
<reference evidence="2 3" key="1">
    <citation type="journal article" date="2021" name="MBio">
        <title>A New Model Trypanosomatid, Novymonas esmeraldas: Genomic Perception of Its 'Candidatus Pandoraea novymonadis' Endosymbiont.</title>
        <authorList>
            <person name="Zakharova A."/>
            <person name="Saura A."/>
            <person name="Butenko A."/>
            <person name="Podesvova L."/>
            <person name="Warmusova S."/>
            <person name="Kostygov A.Y."/>
            <person name="Nenarokova A."/>
            <person name="Lukes J."/>
            <person name="Opperdoes F.R."/>
            <person name="Yurchenko V."/>
        </authorList>
    </citation>
    <scope>NUCLEOTIDE SEQUENCE [LARGE SCALE GENOMIC DNA]</scope>
    <source>
        <strain evidence="2 3">E262AT.01</strain>
    </source>
</reference>
<comment type="caution">
    <text evidence="2">The sequence shown here is derived from an EMBL/GenBank/DDBJ whole genome shotgun (WGS) entry which is preliminary data.</text>
</comment>
<sequence length="181" mass="19037">MNRRPGGSLDASGLYRYLPLLLAVLHLLVLVLVVVATPTDVFQPRRLSGFSTCASMFGWKPCGAHSVSADFECGIASIMSAAAAFAIISILLAATAFVVLVLSAFDVFKRPLVVLVVDGVASLTMLISWGCVAGAFNQGTCAILPRGSISYTYNYGASFGLMVAAWALELVAIVGLLFLPM</sequence>
<proteinExistence type="predicted"/>
<evidence type="ECO:0000256" key="1">
    <source>
        <dbReference type="SAM" id="Phobius"/>
    </source>
</evidence>
<keyword evidence="3" id="KW-1185">Reference proteome</keyword>
<keyword evidence="1" id="KW-1133">Transmembrane helix</keyword>
<organism evidence="2 3">
    <name type="scientific">Novymonas esmeraldas</name>
    <dbReference type="NCBI Taxonomy" id="1808958"/>
    <lineage>
        <taxon>Eukaryota</taxon>
        <taxon>Discoba</taxon>
        <taxon>Euglenozoa</taxon>
        <taxon>Kinetoplastea</taxon>
        <taxon>Metakinetoplastina</taxon>
        <taxon>Trypanosomatida</taxon>
        <taxon>Trypanosomatidae</taxon>
        <taxon>Novymonas</taxon>
    </lineage>
</organism>
<evidence type="ECO:0000313" key="3">
    <source>
        <dbReference type="Proteomes" id="UP001430356"/>
    </source>
</evidence>
<feature type="transmembrane region" description="Helical" evidence="1">
    <location>
        <begin position="156"/>
        <end position="179"/>
    </location>
</feature>
<keyword evidence="1" id="KW-0472">Membrane</keyword>
<evidence type="ECO:0000313" key="2">
    <source>
        <dbReference type="EMBL" id="KAK7194792.1"/>
    </source>
</evidence>
<dbReference type="PANTHER" id="PTHR33297:SF4">
    <property type="entry name" value="AMASTIN"/>
    <property type="match status" value="1"/>
</dbReference>
<dbReference type="AlphaFoldDB" id="A0AAW0EL62"/>
<feature type="transmembrane region" description="Helical" evidence="1">
    <location>
        <begin position="78"/>
        <end position="105"/>
    </location>
</feature>
<dbReference type="PANTHER" id="PTHR33297">
    <property type="entry name" value="AMASTIN-LIKE SURFACE PROTEIN-LIKE PROTEIN-RELATED"/>
    <property type="match status" value="1"/>
</dbReference>
<feature type="transmembrane region" description="Helical" evidence="1">
    <location>
        <begin position="20"/>
        <end position="39"/>
    </location>
</feature>
<accession>A0AAW0EL62</accession>
<gene>
    <name evidence="2" type="ORF">NESM_000399600</name>
</gene>
<name>A0AAW0EL62_9TRYP</name>
<protein>
    <submittedName>
        <fullName evidence="2">Amastin surface glycoprotein</fullName>
    </submittedName>
</protein>
<dbReference type="InterPro" id="IPR009944">
    <property type="entry name" value="Amastin"/>
</dbReference>